<dbReference type="PANTHER" id="PTHR23114:SF17">
    <property type="entry name" value="M7GPPPN-MRNA HYDROLASE"/>
    <property type="match status" value="1"/>
</dbReference>
<dbReference type="Proteomes" id="UP000683360">
    <property type="component" value="Unassembled WGS sequence"/>
</dbReference>
<proteinExistence type="predicted"/>
<comment type="caution">
    <text evidence="2">The sequence shown here is derived from an EMBL/GenBank/DDBJ whole genome shotgun (WGS) entry which is preliminary data.</text>
</comment>
<dbReference type="EC" id="3.6.1.62" evidence="2"/>
<feature type="compositionally biased region" description="Basic and acidic residues" evidence="1">
    <location>
        <begin position="421"/>
        <end position="432"/>
    </location>
</feature>
<dbReference type="OrthoDB" id="18996at2759"/>
<protein>
    <submittedName>
        <fullName evidence="2">DCP2</fullName>
        <ecNumber evidence="2">3.6.1.62</ecNumber>
    </submittedName>
</protein>
<name>A0A8S3RI75_MYTED</name>
<feature type="compositionally biased region" description="Polar residues" evidence="1">
    <location>
        <begin position="376"/>
        <end position="388"/>
    </location>
</feature>
<evidence type="ECO:0000313" key="2">
    <source>
        <dbReference type="EMBL" id="CAG2204793.1"/>
    </source>
</evidence>
<gene>
    <name evidence="2" type="ORF">MEDL_19198</name>
</gene>
<dbReference type="AlphaFoldDB" id="A0A8S3RI75"/>
<feature type="compositionally biased region" description="Basic and acidic residues" evidence="1">
    <location>
        <begin position="446"/>
        <end position="468"/>
    </location>
</feature>
<dbReference type="GO" id="GO:0005737">
    <property type="term" value="C:cytoplasm"/>
    <property type="evidence" value="ECO:0007669"/>
    <property type="project" value="TreeGrafter"/>
</dbReference>
<keyword evidence="2" id="KW-0378">Hydrolase</keyword>
<sequence length="550" mass="63672">MTAEAIMNVIETFLLAKGVLMEKIRCMGFERYNTMSGEGTDMCVYWTLWMQFMLTKGTRDLRFRLILTNKTVVATILLLCDILKPLNLLSLYLQAENINFTSLPQHVRATEDSLTGLVEIYEQNMDNLVDSDTEFAKCEQLFAEITDRTVLGRRMRMGPDPELTPQEYLTKTGIPLIYSLVQEVQDAFSTGEPVLTGFSFLHPENLPQTIPELENMDRGNGHTTTSAVYTQFLRDDVLKECFPLVYKMYFYCMCIPSSTASLQWFPMDALPAHKRDMTPKMLNMTPNNFFMVIPFVKNIRKWIRNKVYPQETDSDPQGHINLQKQMKNKERENKKLKLQQYFAQQCQQEYQELYPLKEGPQNSTRSVSPRKDTFYKSRQQLSPVQQKTPKLLNRDGTISGGGGTPRRSLASQFDNQGSTSKDYRQPQEKSDFFNRMSGNPETPLEAQDRTEFSNRPTKDNQKRYDRANQNRPTYNKQLYEKTGNPLQDRQRQAHNSPRVKPHHTDKNRTTFTKPYVQDKKFVPITDPDGLGSESWLNFKLDIDAVMSCLA</sequence>
<evidence type="ECO:0000256" key="1">
    <source>
        <dbReference type="SAM" id="MobiDB-lite"/>
    </source>
</evidence>
<reference evidence="2" key="1">
    <citation type="submission" date="2021-03" db="EMBL/GenBank/DDBJ databases">
        <authorList>
            <person name="Bekaert M."/>
        </authorList>
    </citation>
    <scope>NUCLEOTIDE SEQUENCE</scope>
</reference>
<dbReference type="PANTHER" id="PTHR23114">
    <property type="entry name" value="M7GPPPN-MRNA HYDROLASE"/>
    <property type="match status" value="1"/>
</dbReference>
<dbReference type="EMBL" id="CAJPWZ010000983">
    <property type="protein sequence ID" value="CAG2204793.1"/>
    <property type="molecule type" value="Genomic_DNA"/>
</dbReference>
<dbReference type="GO" id="GO:0000290">
    <property type="term" value="P:deadenylation-dependent decapping of nuclear-transcribed mRNA"/>
    <property type="evidence" value="ECO:0007669"/>
    <property type="project" value="TreeGrafter"/>
</dbReference>
<feature type="region of interest" description="Disordered" evidence="1">
    <location>
        <begin position="353"/>
        <end position="512"/>
    </location>
</feature>
<feature type="compositionally biased region" description="Polar residues" evidence="1">
    <location>
        <begin position="409"/>
        <end position="420"/>
    </location>
</feature>
<accession>A0A8S3RI75</accession>
<keyword evidence="3" id="KW-1185">Reference proteome</keyword>
<evidence type="ECO:0000313" key="3">
    <source>
        <dbReference type="Proteomes" id="UP000683360"/>
    </source>
</evidence>
<organism evidence="2 3">
    <name type="scientific">Mytilus edulis</name>
    <name type="common">Blue mussel</name>
    <dbReference type="NCBI Taxonomy" id="6550"/>
    <lineage>
        <taxon>Eukaryota</taxon>
        <taxon>Metazoa</taxon>
        <taxon>Spiralia</taxon>
        <taxon>Lophotrochozoa</taxon>
        <taxon>Mollusca</taxon>
        <taxon>Bivalvia</taxon>
        <taxon>Autobranchia</taxon>
        <taxon>Pteriomorphia</taxon>
        <taxon>Mytilida</taxon>
        <taxon>Mytiloidea</taxon>
        <taxon>Mytilidae</taxon>
        <taxon>Mytilinae</taxon>
        <taxon>Mytilus</taxon>
    </lineage>
</organism>
<dbReference type="GO" id="GO:0140933">
    <property type="term" value="F:5'-(N(7)-methylguanosine 5'-triphospho)-[mRNA] hydrolase activity"/>
    <property type="evidence" value="ECO:0007669"/>
    <property type="project" value="UniProtKB-EC"/>
</dbReference>
<dbReference type="Gene3D" id="3.90.79.10">
    <property type="entry name" value="Nucleoside Triphosphate Pyrophosphohydrolase"/>
    <property type="match status" value="1"/>
</dbReference>